<evidence type="ECO:0000313" key="1">
    <source>
        <dbReference type="EMBL" id="KAI4319729.1"/>
    </source>
</evidence>
<keyword evidence="2" id="KW-1185">Reference proteome</keyword>
<proteinExistence type="predicted"/>
<sequence length="560" mass="63138">MHFIRLDYDGHLRAYGHTEIGLFFAKGDDVLGLKTCEYPMACGPYGICSNGQCTCPPPRGQMFDFYQVSFGQRGCYRKVPLTCEGSHKQVFLRMAGISCFNLATDLMSIEENRCIEVCAKNCSCKAAFFMSGQGNYERGCLLVTELFWLHKVDEASLIDHCTVYLKVQNQSSELDSDVVIPGEKGEENFLQKAKRAGLGVAIFFAFLSLVVAWFLLWQRTHLNKEMEDDHFEEVPGMPTRFSYMDLKSITNDFSWKLGEGGFGAVFEGALQDGTKVAVKRLDGFRHMKKSFLNEVRTIGSVHHINLVVLLGFCAERSHRLLVYEYMSNGSLDGWIFSESSRPALDWPHKMDVIMDVAKGLHYLHEDCNKKIVHLDIKPQNILLDNNIRGKISDFGLSRLVDSNKGQIQTTTVKGSPGYLAPEWLNGQVTEKADVYSFGVVVLEVILGRKVVGDHWDSDMWKELEKKAKEGTLMNLSEGDSKDLKPDENVIAHVSRAIRVAAWCLQKDFQKRPSMSVVIKVLDGIMGIEDELVYDFTSHPMSTKSRCEETVLWPSILSGPR</sequence>
<organism evidence="1 2">
    <name type="scientific">Melastoma candidum</name>
    <dbReference type="NCBI Taxonomy" id="119954"/>
    <lineage>
        <taxon>Eukaryota</taxon>
        <taxon>Viridiplantae</taxon>
        <taxon>Streptophyta</taxon>
        <taxon>Embryophyta</taxon>
        <taxon>Tracheophyta</taxon>
        <taxon>Spermatophyta</taxon>
        <taxon>Magnoliopsida</taxon>
        <taxon>eudicotyledons</taxon>
        <taxon>Gunneridae</taxon>
        <taxon>Pentapetalae</taxon>
        <taxon>rosids</taxon>
        <taxon>malvids</taxon>
        <taxon>Myrtales</taxon>
        <taxon>Melastomataceae</taxon>
        <taxon>Melastomatoideae</taxon>
        <taxon>Melastomateae</taxon>
        <taxon>Melastoma</taxon>
    </lineage>
</organism>
<comment type="caution">
    <text evidence="1">The sequence shown here is derived from an EMBL/GenBank/DDBJ whole genome shotgun (WGS) entry which is preliminary data.</text>
</comment>
<protein>
    <submittedName>
        <fullName evidence="1">Uncharacterized protein</fullName>
    </submittedName>
</protein>
<dbReference type="EMBL" id="CM042889">
    <property type="protein sequence ID" value="KAI4319729.1"/>
    <property type="molecule type" value="Genomic_DNA"/>
</dbReference>
<dbReference type="Proteomes" id="UP001057402">
    <property type="component" value="Chromosome 10"/>
</dbReference>
<name>A0ACB9M8J6_9MYRT</name>
<accession>A0ACB9M8J6</accession>
<reference evidence="2" key="1">
    <citation type="journal article" date="2023" name="Front. Plant Sci.">
        <title>Chromosomal-level genome assembly of Melastoma candidum provides insights into trichome evolution.</title>
        <authorList>
            <person name="Zhong Y."/>
            <person name="Wu W."/>
            <person name="Sun C."/>
            <person name="Zou P."/>
            <person name="Liu Y."/>
            <person name="Dai S."/>
            <person name="Zhou R."/>
        </authorList>
    </citation>
    <scope>NUCLEOTIDE SEQUENCE [LARGE SCALE GENOMIC DNA]</scope>
</reference>
<gene>
    <name evidence="1" type="ORF">MLD38_033295</name>
</gene>
<evidence type="ECO:0000313" key="2">
    <source>
        <dbReference type="Proteomes" id="UP001057402"/>
    </source>
</evidence>